<protein>
    <submittedName>
        <fullName evidence="5">Homocitrate synthase</fullName>
    </submittedName>
</protein>
<evidence type="ECO:0000256" key="3">
    <source>
        <dbReference type="RuleBase" id="RU003523"/>
    </source>
</evidence>
<dbReference type="SUPFAM" id="SSF51569">
    <property type="entry name" value="Aldolase"/>
    <property type="match status" value="1"/>
</dbReference>
<dbReference type="InterPro" id="IPR054691">
    <property type="entry name" value="LeuA/HCS_post-cat"/>
</dbReference>
<evidence type="ECO:0000313" key="5">
    <source>
        <dbReference type="EMBL" id="GAO28550.1"/>
    </source>
</evidence>
<name>A0A0E9LUL7_9BACT</name>
<dbReference type="PANTHER" id="PTHR42880:SF1">
    <property type="entry name" value="ISOPROPYLMALATE_HOMOCITRATE_CITRAMALATE SYNTHASE FAMILY PROTEIN"/>
    <property type="match status" value="1"/>
</dbReference>
<dbReference type="InterPro" id="IPR000891">
    <property type="entry name" value="PYR_CT"/>
</dbReference>
<comment type="similarity">
    <text evidence="1 3">Belongs to the alpha-IPM synthase/homocitrate synthase family.</text>
</comment>
<dbReference type="InterPro" id="IPR013785">
    <property type="entry name" value="Aldolase_TIM"/>
</dbReference>
<dbReference type="Proteomes" id="UP000032900">
    <property type="component" value="Unassembled WGS sequence"/>
</dbReference>
<evidence type="ECO:0000259" key="4">
    <source>
        <dbReference type="PROSITE" id="PS50991"/>
    </source>
</evidence>
<dbReference type="InterPro" id="IPR002034">
    <property type="entry name" value="AIPM/Hcit_synth_CS"/>
</dbReference>
<dbReference type="Gene3D" id="1.10.238.260">
    <property type="match status" value="1"/>
</dbReference>
<sequence>MFSEIKPHFIDTTLRDGEQAPGVVFNLKEKMTICHWLQQAGISELEIGTPAMGSAEISDIKSLIDAGFGFLTTAWCRALPADIKAAEKCGTDGVHISFPVSDILLSSMQKDQKWVFHNMKSIISHALDAFHFVTIGAQDASRAEPSFLNEFIGTAIGLGASRIRIADTVGCLTTRKTEQLFSKILQASPHAPLEFHAHNDLGMATANVLSAYRAGVKNFSVTVNGLGERAGNAALEEAVMAFELGEKIHCGINTQIFTPLSRYVAEVANRPLSASKPITGELSIAHETGIHTKSIMNNRQSYQLINASSIGREELPFVFGKHSGSESIRYFFKNLQIDLSDAFCADVLRQVKEQSAQQKRAITEMEIMDIYNQLLHDQSLYITKDPVVLMRTSLTQIESEWMNS</sequence>
<dbReference type="PROSITE" id="PS50991">
    <property type="entry name" value="PYR_CT"/>
    <property type="match status" value="1"/>
</dbReference>
<dbReference type="GO" id="GO:0046912">
    <property type="term" value="F:acyltransferase activity, acyl groups converted into alkyl on transfer"/>
    <property type="evidence" value="ECO:0007669"/>
    <property type="project" value="InterPro"/>
</dbReference>
<evidence type="ECO:0000313" key="6">
    <source>
        <dbReference type="Proteomes" id="UP000032900"/>
    </source>
</evidence>
<dbReference type="PROSITE" id="PS00816">
    <property type="entry name" value="AIPM_HOMOCIT_SYNTH_2"/>
    <property type="match status" value="1"/>
</dbReference>
<dbReference type="AlphaFoldDB" id="A0A0E9LUL7"/>
<dbReference type="Pfam" id="PF00682">
    <property type="entry name" value="HMGL-like"/>
    <property type="match status" value="1"/>
</dbReference>
<dbReference type="STRING" id="1236989.JCM15548_1656"/>
<dbReference type="CDD" id="cd07939">
    <property type="entry name" value="DRE_TIM_NifV"/>
    <property type="match status" value="1"/>
</dbReference>
<keyword evidence="2 3" id="KW-0808">Transferase</keyword>
<evidence type="ECO:0000256" key="2">
    <source>
        <dbReference type="ARBA" id="ARBA00022679"/>
    </source>
</evidence>
<dbReference type="Pfam" id="PF22617">
    <property type="entry name" value="HCS_D2"/>
    <property type="match status" value="1"/>
</dbReference>
<organism evidence="5 6">
    <name type="scientific">Geofilum rubicundum JCM 15548</name>
    <dbReference type="NCBI Taxonomy" id="1236989"/>
    <lineage>
        <taxon>Bacteria</taxon>
        <taxon>Pseudomonadati</taxon>
        <taxon>Bacteroidota</taxon>
        <taxon>Bacteroidia</taxon>
        <taxon>Marinilabiliales</taxon>
        <taxon>Marinilabiliaceae</taxon>
        <taxon>Geofilum</taxon>
    </lineage>
</organism>
<accession>A0A0E9LUL7</accession>
<dbReference type="EMBL" id="BAZW01000003">
    <property type="protein sequence ID" value="GAO28550.1"/>
    <property type="molecule type" value="Genomic_DNA"/>
</dbReference>
<dbReference type="InterPro" id="IPR013477">
    <property type="entry name" value="NifV/FrbC"/>
</dbReference>
<dbReference type="RefSeq" id="WP_227625364.1">
    <property type="nucleotide sequence ID" value="NZ_BAZW01000003.1"/>
</dbReference>
<dbReference type="PROSITE" id="PS00815">
    <property type="entry name" value="AIPM_HOMOCIT_SYNTH_1"/>
    <property type="match status" value="1"/>
</dbReference>
<proteinExistence type="inferred from homology"/>
<dbReference type="Gene3D" id="3.20.20.70">
    <property type="entry name" value="Aldolase class I"/>
    <property type="match status" value="1"/>
</dbReference>
<gene>
    <name evidence="5" type="ORF">JCM15548_1656</name>
</gene>
<dbReference type="GO" id="GO:0019752">
    <property type="term" value="P:carboxylic acid metabolic process"/>
    <property type="evidence" value="ECO:0007669"/>
    <property type="project" value="InterPro"/>
</dbReference>
<reference evidence="5 6" key="1">
    <citation type="journal article" date="2015" name="Microbes Environ.">
        <title>Distribution and evolution of nitrogen fixation genes in the phylum bacteroidetes.</title>
        <authorList>
            <person name="Inoue J."/>
            <person name="Oshima K."/>
            <person name="Suda W."/>
            <person name="Sakamoto M."/>
            <person name="Iino T."/>
            <person name="Noda S."/>
            <person name="Hongoh Y."/>
            <person name="Hattori M."/>
            <person name="Ohkuma M."/>
        </authorList>
    </citation>
    <scope>NUCLEOTIDE SEQUENCE [LARGE SCALE GENOMIC DNA]</scope>
    <source>
        <strain evidence="5">JCM 15548</strain>
    </source>
</reference>
<evidence type="ECO:0000256" key="1">
    <source>
        <dbReference type="ARBA" id="ARBA00006154"/>
    </source>
</evidence>
<dbReference type="PANTHER" id="PTHR42880">
    <property type="entry name" value="HOMOCITRATE SYNTHASE"/>
    <property type="match status" value="1"/>
</dbReference>
<comment type="caution">
    <text evidence="5">The sequence shown here is derived from an EMBL/GenBank/DDBJ whole genome shotgun (WGS) entry which is preliminary data.</text>
</comment>
<keyword evidence="6" id="KW-1185">Reference proteome</keyword>
<feature type="domain" description="Pyruvate carboxyltransferase" evidence="4">
    <location>
        <begin position="7"/>
        <end position="258"/>
    </location>
</feature>